<accession>A0AAV4TGC9</accession>
<sequence>MVEDDIYACRYKSLNEGLAEAPDWLVLVKVKSMGCHSSREMAIHPRDFGKQRVAASSNRLVPEYFCGGKGVCDVTGGKRNETLLEV</sequence>
<evidence type="ECO:0000313" key="2">
    <source>
        <dbReference type="Proteomes" id="UP001054837"/>
    </source>
</evidence>
<protein>
    <submittedName>
        <fullName evidence="1">Uncharacterized protein</fullName>
    </submittedName>
</protein>
<dbReference type="Proteomes" id="UP001054837">
    <property type="component" value="Unassembled WGS sequence"/>
</dbReference>
<comment type="caution">
    <text evidence="1">The sequence shown here is derived from an EMBL/GenBank/DDBJ whole genome shotgun (WGS) entry which is preliminary data.</text>
</comment>
<proteinExistence type="predicted"/>
<name>A0AAV4TGC9_9ARAC</name>
<reference evidence="1 2" key="1">
    <citation type="submission" date="2021-06" db="EMBL/GenBank/DDBJ databases">
        <title>Caerostris darwini draft genome.</title>
        <authorList>
            <person name="Kono N."/>
            <person name="Arakawa K."/>
        </authorList>
    </citation>
    <scope>NUCLEOTIDE SEQUENCE [LARGE SCALE GENOMIC DNA]</scope>
</reference>
<keyword evidence="2" id="KW-1185">Reference proteome</keyword>
<dbReference type="EMBL" id="BPLQ01009478">
    <property type="protein sequence ID" value="GIY44221.1"/>
    <property type="molecule type" value="Genomic_DNA"/>
</dbReference>
<dbReference type="AlphaFoldDB" id="A0AAV4TGC9"/>
<organism evidence="1 2">
    <name type="scientific">Caerostris darwini</name>
    <dbReference type="NCBI Taxonomy" id="1538125"/>
    <lineage>
        <taxon>Eukaryota</taxon>
        <taxon>Metazoa</taxon>
        <taxon>Ecdysozoa</taxon>
        <taxon>Arthropoda</taxon>
        <taxon>Chelicerata</taxon>
        <taxon>Arachnida</taxon>
        <taxon>Araneae</taxon>
        <taxon>Araneomorphae</taxon>
        <taxon>Entelegynae</taxon>
        <taxon>Araneoidea</taxon>
        <taxon>Araneidae</taxon>
        <taxon>Caerostris</taxon>
    </lineage>
</organism>
<evidence type="ECO:0000313" key="1">
    <source>
        <dbReference type="EMBL" id="GIY44221.1"/>
    </source>
</evidence>
<gene>
    <name evidence="1" type="ORF">CDAR_451291</name>
</gene>